<evidence type="ECO:0000256" key="1">
    <source>
        <dbReference type="SAM" id="MobiDB-lite"/>
    </source>
</evidence>
<accession>A0A0B6RVN2</accession>
<organism evidence="2 3">
    <name type="scientific">Burkholderia plantarii</name>
    <dbReference type="NCBI Taxonomy" id="41899"/>
    <lineage>
        <taxon>Bacteria</taxon>
        <taxon>Pseudomonadati</taxon>
        <taxon>Pseudomonadota</taxon>
        <taxon>Betaproteobacteria</taxon>
        <taxon>Burkholderiales</taxon>
        <taxon>Burkholderiaceae</taxon>
        <taxon>Burkholderia</taxon>
    </lineage>
</organism>
<dbReference type="HOGENOM" id="CLU_1072299_0_0_4"/>
<protein>
    <submittedName>
        <fullName evidence="2">Uncharacterized protein</fullName>
    </submittedName>
</protein>
<feature type="compositionally biased region" description="Polar residues" evidence="1">
    <location>
        <begin position="73"/>
        <end position="85"/>
    </location>
</feature>
<proteinExistence type="predicted"/>
<dbReference type="AlphaFoldDB" id="A0A0B6RVN2"/>
<evidence type="ECO:0000313" key="2">
    <source>
        <dbReference type="EMBL" id="AJK46219.1"/>
    </source>
</evidence>
<reference evidence="2 3" key="2">
    <citation type="journal article" date="2016" name="Appl. Microbiol. Biotechnol.">
        <title>Mutations improving production and secretion of extracellular lipase by Burkholderia glumae PG1.</title>
        <authorList>
            <person name="Knapp A."/>
            <person name="Voget S."/>
            <person name="Gao R."/>
            <person name="Zaburannyi N."/>
            <person name="Krysciak D."/>
            <person name="Breuer M."/>
            <person name="Hauer B."/>
            <person name="Streit W.R."/>
            <person name="Muller R."/>
            <person name="Daniel R."/>
            <person name="Jaeger K.E."/>
        </authorList>
    </citation>
    <scope>NUCLEOTIDE SEQUENCE [LARGE SCALE GENOMIC DNA]</scope>
    <source>
        <strain evidence="2 3">PG1</strain>
    </source>
</reference>
<dbReference type="EMBL" id="CP002580">
    <property type="protein sequence ID" value="AJK46219.1"/>
    <property type="molecule type" value="Genomic_DNA"/>
</dbReference>
<keyword evidence="3" id="KW-1185">Reference proteome</keyword>
<dbReference type="Proteomes" id="UP000031838">
    <property type="component" value="Chromosome 1"/>
</dbReference>
<reference evidence="3" key="1">
    <citation type="submission" date="2011-03" db="EMBL/GenBank/DDBJ databases">
        <authorList>
            <person name="Voget S."/>
            <person name="Streit W.R."/>
            <person name="Jaeger K.E."/>
            <person name="Daniel R."/>
        </authorList>
    </citation>
    <scope>NUCLEOTIDE SEQUENCE [LARGE SCALE GENOMIC DNA]</scope>
    <source>
        <strain evidence="3">PG1</strain>
    </source>
</reference>
<evidence type="ECO:0000313" key="3">
    <source>
        <dbReference type="Proteomes" id="UP000031838"/>
    </source>
</evidence>
<name>A0A0B6RVN2_BURPL</name>
<dbReference type="KEGG" id="bgp:BGL_1c17100"/>
<gene>
    <name evidence="2" type="ORF">BGL_1c17100</name>
</gene>
<feature type="region of interest" description="Disordered" evidence="1">
    <location>
        <begin position="71"/>
        <end position="90"/>
    </location>
</feature>
<sequence>MTRGFCVCAHARQLLQWAAPSGDPFARVPVTPTGLPTLLGGRPPFMAGGWWSIEPLRSLVMSTASTGGRPLAHTSSILNESSPAQSPEEGVQPLALDELTIHMRPYDMSCCDYVGTRAQLEAEGLIPMGTVWPDGFRAGPRWEANGLQFKLNRRRPEGVKGPRREFIDCDNWCLRIEVLGSNAFTDAVARKTRELHELLNCSKPESAEVRKARHVRCELYGAAVRDEQFQAFKRLVPCLVPPPRKRRRPAAAANRSQEA</sequence>